<dbReference type="InterPro" id="IPR000838">
    <property type="entry name" value="RNA_pol_sigma70_ECF_CS"/>
</dbReference>
<dbReference type="PROSITE" id="PS01063">
    <property type="entry name" value="SIGMA70_ECF"/>
    <property type="match status" value="1"/>
</dbReference>
<organism evidence="9">
    <name type="scientific">Herbiconiux sp. A18JL235</name>
    <dbReference type="NCBI Taxonomy" id="3152363"/>
    <lineage>
        <taxon>Bacteria</taxon>
        <taxon>Bacillati</taxon>
        <taxon>Actinomycetota</taxon>
        <taxon>Actinomycetes</taxon>
        <taxon>Micrococcales</taxon>
        <taxon>Microbacteriaceae</taxon>
        <taxon>Herbiconiux</taxon>
    </lineage>
</organism>
<dbReference type="NCBIfam" id="TIGR02937">
    <property type="entry name" value="sigma70-ECF"/>
    <property type="match status" value="1"/>
</dbReference>
<dbReference type="AlphaFoldDB" id="A0AB39BHI4"/>
<dbReference type="GO" id="GO:0006950">
    <property type="term" value="P:response to stress"/>
    <property type="evidence" value="ECO:0007669"/>
    <property type="project" value="UniProtKB-ARBA"/>
</dbReference>
<dbReference type="Pfam" id="PF04542">
    <property type="entry name" value="Sigma70_r2"/>
    <property type="match status" value="1"/>
</dbReference>
<dbReference type="CDD" id="cd06171">
    <property type="entry name" value="Sigma70_r4"/>
    <property type="match status" value="1"/>
</dbReference>
<keyword evidence="3 6" id="KW-0731">Sigma factor</keyword>
<evidence type="ECO:0000256" key="5">
    <source>
        <dbReference type="ARBA" id="ARBA00023163"/>
    </source>
</evidence>
<keyword evidence="2 6" id="KW-0805">Transcription regulation</keyword>
<dbReference type="Pfam" id="PF08281">
    <property type="entry name" value="Sigma70_r4_2"/>
    <property type="match status" value="1"/>
</dbReference>
<dbReference type="Gene3D" id="1.10.1740.10">
    <property type="match status" value="1"/>
</dbReference>
<evidence type="ECO:0000259" key="7">
    <source>
        <dbReference type="Pfam" id="PF04542"/>
    </source>
</evidence>
<evidence type="ECO:0000256" key="3">
    <source>
        <dbReference type="ARBA" id="ARBA00023082"/>
    </source>
</evidence>
<reference evidence="9" key="1">
    <citation type="submission" date="2024-05" db="EMBL/GenBank/DDBJ databases">
        <title>Herbiconiux sp. A18JL235.</title>
        <authorList>
            <person name="Zhang G."/>
        </authorList>
    </citation>
    <scope>NUCLEOTIDE SEQUENCE</scope>
    <source>
        <strain evidence="9">A18JL235</strain>
    </source>
</reference>
<dbReference type="InterPro" id="IPR013324">
    <property type="entry name" value="RNA_pol_sigma_r3/r4-like"/>
</dbReference>
<protein>
    <recommendedName>
        <fullName evidence="6">RNA polymerase sigma factor</fullName>
    </recommendedName>
</protein>
<dbReference type="InterPro" id="IPR036388">
    <property type="entry name" value="WH-like_DNA-bd_sf"/>
</dbReference>
<dbReference type="InterPro" id="IPR007627">
    <property type="entry name" value="RNA_pol_sigma70_r2"/>
</dbReference>
<dbReference type="EMBL" id="CP162511">
    <property type="protein sequence ID" value="XDI05658.1"/>
    <property type="molecule type" value="Genomic_DNA"/>
</dbReference>
<evidence type="ECO:0000256" key="2">
    <source>
        <dbReference type="ARBA" id="ARBA00023015"/>
    </source>
</evidence>
<feature type="domain" description="RNA polymerase sigma-70 region 2" evidence="7">
    <location>
        <begin position="24"/>
        <end position="90"/>
    </location>
</feature>
<dbReference type="InterPro" id="IPR013325">
    <property type="entry name" value="RNA_pol_sigma_r2"/>
</dbReference>
<dbReference type="GO" id="GO:0016987">
    <property type="term" value="F:sigma factor activity"/>
    <property type="evidence" value="ECO:0007669"/>
    <property type="project" value="UniProtKB-KW"/>
</dbReference>
<keyword evidence="5 6" id="KW-0804">Transcription</keyword>
<proteinExistence type="inferred from homology"/>
<feature type="domain" description="RNA polymerase sigma factor 70 region 4 type 2" evidence="8">
    <location>
        <begin position="119"/>
        <end position="170"/>
    </location>
</feature>
<dbReference type="GO" id="GO:0003677">
    <property type="term" value="F:DNA binding"/>
    <property type="evidence" value="ECO:0007669"/>
    <property type="project" value="UniProtKB-KW"/>
</dbReference>
<dbReference type="SUPFAM" id="SSF88946">
    <property type="entry name" value="Sigma2 domain of RNA polymerase sigma factors"/>
    <property type="match status" value="1"/>
</dbReference>
<accession>A0AB39BHI4</accession>
<dbReference type="InterPro" id="IPR039425">
    <property type="entry name" value="RNA_pol_sigma-70-like"/>
</dbReference>
<dbReference type="GO" id="GO:0006352">
    <property type="term" value="P:DNA-templated transcription initiation"/>
    <property type="evidence" value="ECO:0007669"/>
    <property type="project" value="InterPro"/>
</dbReference>
<keyword evidence="4 6" id="KW-0238">DNA-binding</keyword>
<dbReference type="InterPro" id="IPR014284">
    <property type="entry name" value="RNA_pol_sigma-70_dom"/>
</dbReference>
<dbReference type="InterPro" id="IPR013249">
    <property type="entry name" value="RNA_pol_sigma70_r4_t2"/>
</dbReference>
<evidence type="ECO:0000259" key="8">
    <source>
        <dbReference type="Pfam" id="PF08281"/>
    </source>
</evidence>
<comment type="similarity">
    <text evidence="1 6">Belongs to the sigma-70 factor family. ECF subfamily.</text>
</comment>
<dbReference type="RefSeq" id="WP_368498046.1">
    <property type="nucleotide sequence ID" value="NZ_CP162511.1"/>
</dbReference>
<dbReference type="PANTHER" id="PTHR43133:SF51">
    <property type="entry name" value="RNA POLYMERASE SIGMA FACTOR"/>
    <property type="match status" value="1"/>
</dbReference>
<sequence>MHQLTDGALASRAADGDPEAFRQLIVRHSSLLRAYVIRIVRSTAEADDVVQEAFLIAWRRLPELRDPEAVKSWLMRIASREAFSHLRHRAADMPLDHVVERPSPTLQPESCVVHDLQLKALATALDRLPEAQRQSWLLREMAGLGYAEIAEELCVPVSTVRGMIARARASILVQMEAWR</sequence>
<evidence type="ECO:0000256" key="6">
    <source>
        <dbReference type="RuleBase" id="RU000716"/>
    </source>
</evidence>
<gene>
    <name evidence="9" type="ORF">ABFY20_00795</name>
</gene>
<name>A0AB39BHI4_9MICO</name>
<dbReference type="PANTHER" id="PTHR43133">
    <property type="entry name" value="RNA POLYMERASE ECF-TYPE SIGMA FACTO"/>
    <property type="match status" value="1"/>
</dbReference>
<dbReference type="Gene3D" id="1.10.10.10">
    <property type="entry name" value="Winged helix-like DNA-binding domain superfamily/Winged helix DNA-binding domain"/>
    <property type="match status" value="1"/>
</dbReference>
<evidence type="ECO:0000256" key="4">
    <source>
        <dbReference type="ARBA" id="ARBA00023125"/>
    </source>
</evidence>
<evidence type="ECO:0000256" key="1">
    <source>
        <dbReference type="ARBA" id="ARBA00010641"/>
    </source>
</evidence>
<evidence type="ECO:0000313" key="9">
    <source>
        <dbReference type="EMBL" id="XDI05658.1"/>
    </source>
</evidence>
<dbReference type="SUPFAM" id="SSF88659">
    <property type="entry name" value="Sigma3 and sigma4 domains of RNA polymerase sigma factors"/>
    <property type="match status" value="1"/>
</dbReference>